<dbReference type="SUPFAM" id="SSF81333">
    <property type="entry name" value="F1F0 ATP synthase subunit C"/>
    <property type="match status" value="1"/>
</dbReference>
<keyword evidence="4 8" id="KW-1133">Transmembrane helix</keyword>
<evidence type="ECO:0000313" key="11">
    <source>
        <dbReference type="Proteomes" id="UP000469523"/>
    </source>
</evidence>
<evidence type="ECO:0000256" key="3">
    <source>
        <dbReference type="ARBA" id="ARBA00022692"/>
    </source>
</evidence>
<reference evidence="10 11" key="1">
    <citation type="submission" date="2019-09" db="EMBL/GenBank/DDBJ databases">
        <title>In-depth cultivation of the pig gut microbiome towards novel bacterial diversity and tailored functional studies.</title>
        <authorList>
            <person name="Wylensek D."/>
            <person name="Hitch T.C.A."/>
            <person name="Clavel T."/>
        </authorList>
    </citation>
    <scope>NUCLEOTIDE SEQUENCE [LARGE SCALE GENOMIC DNA]</scope>
    <source>
        <strain evidence="10 11">WCA3-693-APC-4?</strain>
    </source>
</reference>
<keyword evidence="3 8" id="KW-0812">Transmembrane</keyword>
<comment type="caution">
    <text evidence="10">The sequence shown here is derived from an EMBL/GenBank/DDBJ whole genome shotgun (WGS) entry which is preliminary data.</text>
</comment>
<evidence type="ECO:0000259" key="9">
    <source>
        <dbReference type="Pfam" id="PF00137"/>
    </source>
</evidence>
<dbReference type="InterPro" id="IPR002379">
    <property type="entry name" value="ATPase_proteolipid_c-like_dom"/>
</dbReference>
<protein>
    <recommendedName>
        <fullName evidence="6">ATP synthase F(0) sector subunit c</fullName>
    </recommendedName>
    <alternativeName>
        <fullName evidence="7">F-type ATPase subunit c</fullName>
    </alternativeName>
</protein>
<dbReference type="GO" id="GO:0033177">
    <property type="term" value="C:proton-transporting two-sector ATPase complex, proton-transporting domain"/>
    <property type="evidence" value="ECO:0007669"/>
    <property type="project" value="InterPro"/>
</dbReference>
<evidence type="ECO:0000256" key="1">
    <source>
        <dbReference type="ARBA" id="ARBA00004141"/>
    </source>
</evidence>
<feature type="transmembrane region" description="Helical" evidence="8">
    <location>
        <begin position="73"/>
        <end position="104"/>
    </location>
</feature>
<evidence type="ECO:0000256" key="2">
    <source>
        <dbReference type="ARBA" id="ARBA00006704"/>
    </source>
</evidence>
<dbReference type="GO" id="GO:0045259">
    <property type="term" value="C:proton-transporting ATP synthase complex"/>
    <property type="evidence" value="ECO:0007669"/>
    <property type="project" value="InterPro"/>
</dbReference>
<evidence type="ECO:0000313" key="10">
    <source>
        <dbReference type="EMBL" id="MSU02411.1"/>
    </source>
</evidence>
<keyword evidence="5 8" id="KW-0472">Membrane</keyword>
<evidence type="ECO:0000256" key="7">
    <source>
        <dbReference type="ARBA" id="ARBA00032887"/>
    </source>
</evidence>
<evidence type="ECO:0000256" key="6">
    <source>
        <dbReference type="ARBA" id="ARBA00032200"/>
    </source>
</evidence>
<name>A0A6N7XK05_9FIRM</name>
<evidence type="ECO:0000256" key="8">
    <source>
        <dbReference type="SAM" id="Phobius"/>
    </source>
</evidence>
<dbReference type="InterPro" id="IPR000454">
    <property type="entry name" value="ATP_synth_F0_csu"/>
</dbReference>
<dbReference type="AlphaFoldDB" id="A0A6N7XK05"/>
<dbReference type="Proteomes" id="UP000469523">
    <property type="component" value="Unassembled WGS sequence"/>
</dbReference>
<dbReference type="GO" id="GO:0015986">
    <property type="term" value="P:proton motive force-driven ATP synthesis"/>
    <property type="evidence" value="ECO:0007669"/>
    <property type="project" value="InterPro"/>
</dbReference>
<gene>
    <name evidence="10" type="ORF">FYJ83_13175</name>
</gene>
<dbReference type="PRINTS" id="PR00124">
    <property type="entry name" value="ATPASEC"/>
</dbReference>
<evidence type="ECO:0000256" key="4">
    <source>
        <dbReference type="ARBA" id="ARBA00022989"/>
    </source>
</evidence>
<feature type="transmembrane region" description="Helical" evidence="8">
    <location>
        <begin position="6"/>
        <end position="25"/>
    </location>
</feature>
<comment type="similarity">
    <text evidence="2">Belongs to the ATPase C chain family.</text>
</comment>
<accession>A0A6N7XK05</accession>
<dbReference type="CDD" id="cd18120">
    <property type="entry name" value="ATP-synt_Vo_Ao_c"/>
    <property type="match status" value="1"/>
</dbReference>
<dbReference type="InterPro" id="IPR035921">
    <property type="entry name" value="F/V-ATP_Csub_sf"/>
</dbReference>
<comment type="subcellular location">
    <subcellularLocation>
        <location evidence="1">Membrane</location>
        <topology evidence="1">Multi-pass membrane protein</topology>
    </subcellularLocation>
</comment>
<dbReference type="Pfam" id="PF00137">
    <property type="entry name" value="ATP-synt_C"/>
    <property type="match status" value="1"/>
</dbReference>
<organism evidence="10 11">
    <name type="scientific">Tissierella pigra</name>
    <dbReference type="NCBI Taxonomy" id="2607614"/>
    <lineage>
        <taxon>Bacteria</taxon>
        <taxon>Bacillati</taxon>
        <taxon>Bacillota</taxon>
        <taxon>Tissierellia</taxon>
        <taxon>Tissierellales</taxon>
        <taxon>Tissierellaceae</taxon>
        <taxon>Tissierella</taxon>
    </lineage>
</organism>
<proteinExistence type="inferred from homology"/>
<dbReference type="Gene3D" id="1.20.120.610">
    <property type="entry name" value="lithium bound rotor ring of v- atpase"/>
    <property type="match status" value="1"/>
</dbReference>
<evidence type="ECO:0000256" key="5">
    <source>
        <dbReference type="ARBA" id="ARBA00023136"/>
    </source>
</evidence>
<feature type="transmembrane region" description="Helical" evidence="8">
    <location>
        <begin position="37"/>
        <end position="61"/>
    </location>
</feature>
<feature type="domain" description="V-ATPase proteolipid subunit C-like" evidence="9">
    <location>
        <begin position="77"/>
        <end position="136"/>
    </location>
</feature>
<dbReference type="EMBL" id="VUNQ01000032">
    <property type="protein sequence ID" value="MSU02411.1"/>
    <property type="molecule type" value="Genomic_DNA"/>
</dbReference>
<keyword evidence="11" id="KW-1185">Reference proteome</keyword>
<feature type="transmembrane region" description="Helical" evidence="8">
    <location>
        <begin position="116"/>
        <end position="137"/>
    </location>
</feature>
<sequence>MQFILISTTLMVLMTIGTGIFMIYNNMEGNKKKLKKILRANLFVFLPLLAAAVITLVPGAINAETTSSASPSGMGFIAAALSTGLATIGAGYAVAVVGASALGAVSEDSSILGKTLIFVGLAEGIAIYGLIVSILILGRL</sequence>
<dbReference type="GO" id="GO:0015078">
    <property type="term" value="F:proton transmembrane transporter activity"/>
    <property type="evidence" value="ECO:0007669"/>
    <property type="project" value="InterPro"/>
</dbReference>
<dbReference type="RefSeq" id="WP_154441246.1">
    <property type="nucleotide sequence ID" value="NZ_JAHLPJ010000001.1"/>
</dbReference>